<dbReference type="Proteomes" id="UP001314263">
    <property type="component" value="Unassembled WGS sequence"/>
</dbReference>
<feature type="compositionally biased region" description="Low complexity" evidence="2">
    <location>
        <begin position="503"/>
        <end position="514"/>
    </location>
</feature>
<evidence type="ECO:0000313" key="3">
    <source>
        <dbReference type="EMBL" id="CAK0782996.1"/>
    </source>
</evidence>
<dbReference type="AlphaFoldDB" id="A0AAV1I7Y4"/>
<proteinExistence type="predicted"/>
<accession>A0AAV1I7Y4</accession>
<evidence type="ECO:0000256" key="2">
    <source>
        <dbReference type="SAM" id="MobiDB-lite"/>
    </source>
</evidence>
<reference evidence="3 4" key="1">
    <citation type="submission" date="2023-10" db="EMBL/GenBank/DDBJ databases">
        <authorList>
            <person name="Maclean D."/>
            <person name="Macfadyen A."/>
        </authorList>
    </citation>
    <scope>NUCLEOTIDE SEQUENCE [LARGE SCALE GENOMIC DNA]</scope>
</reference>
<keyword evidence="1" id="KW-0175">Coiled coil</keyword>
<dbReference type="EMBL" id="CAUYUE010000007">
    <property type="protein sequence ID" value="CAK0782996.1"/>
    <property type="molecule type" value="Genomic_DNA"/>
</dbReference>
<feature type="region of interest" description="Disordered" evidence="2">
    <location>
        <begin position="346"/>
        <end position="417"/>
    </location>
</feature>
<gene>
    <name evidence="3" type="ORF">CVIRNUC_006191</name>
</gene>
<feature type="compositionally biased region" description="Basic and acidic residues" evidence="2">
    <location>
        <begin position="536"/>
        <end position="547"/>
    </location>
</feature>
<organism evidence="3 4">
    <name type="scientific">Coccomyxa viridis</name>
    <dbReference type="NCBI Taxonomy" id="1274662"/>
    <lineage>
        <taxon>Eukaryota</taxon>
        <taxon>Viridiplantae</taxon>
        <taxon>Chlorophyta</taxon>
        <taxon>core chlorophytes</taxon>
        <taxon>Trebouxiophyceae</taxon>
        <taxon>Trebouxiophyceae incertae sedis</taxon>
        <taxon>Coccomyxaceae</taxon>
        <taxon>Coccomyxa</taxon>
    </lineage>
</organism>
<feature type="region of interest" description="Disordered" evidence="2">
    <location>
        <begin position="432"/>
        <end position="455"/>
    </location>
</feature>
<keyword evidence="4" id="KW-1185">Reference proteome</keyword>
<comment type="caution">
    <text evidence="3">The sequence shown here is derived from an EMBL/GenBank/DDBJ whole genome shotgun (WGS) entry which is preliminary data.</text>
</comment>
<evidence type="ECO:0000256" key="1">
    <source>
        <dbReference type="SAM" id="Coils"/>
    </source>
</evidence>
<feature type="region of interest" description="Disordered" evidence="2">
    <location>
        <begin position="489"/>
        <end position="579"/>
    </location>
</feature>
<protein>
    <submittedName>
        <fullName evidence="3">Uncharacterized protein</fullName>
    </submittedName>
</protein>
<evidence type="ECO:0000313" key="4">
    <source>
        <dbReference type="Proteomes" id="UP001314263"/>
    </source>
</evidence>
<name>A0AAV1I7Y4_9CHLO</name>
<sequence length="628" mass="66313">MVAPDMRSSLGYYKEEEAFWQKRQVKLRQMSGLKYSDENCHEPEQENYCALPLSPPLQLNCQGRDESWAQRLPLVSLPNARGSGNRAALELHKQVLAVAEIREDLEQQLQRIEAHRQALTERKVAEQRRLIRLLDAQLAEACGSCAAHEKGLRELLSDAAGQLQACTAMLDGKASMPNEAALADMLAQVDFLQRKRAMLQCTLPAAPSLQAASVTHSLGPPPQGSAGLLSAVKKPDEALSALRQAVGLPTEEERLRAAESLLTQSPNAKSGNPTRQLKRAYAAMLTAVKEHHLAEKEHLIQACQKELSAQSAAYERAMAGLLARQQAQATQQPEVAAAALRSHPLAETPPREPLAKQSAGPPLNGQAPKMPVLRRSPLCERQRPGSASLQRLSAARRKPAALSSGVHAAQEHSSCRQLDLSEPAPAHVSLAQGMEPHPASSSLRQGPNKAGQADAAALRQTYKAAAVLEKESAASTLGAPAAVLKSPFQAAQQADEDPGKHQSAASAAGAPSAGRTKGGRDSLDGTATAFPLHPGSEAHPDVADAGRSRIGLRSPDSASGSLGMAAPRDPGSPSEAGSPTFRALAQHAASIESFLAGGDASVSAREESTALAQLMQVLHGAAPEGAQQ</sequence>
<feature type="coiled-coil region" evidence="1">
    <location>
        <begin position="98"/>
        <end position="129"/>
    </location>
</feature>